<gene>
    <name evidence="2 3" type="primary">larC</name>
    <name evidence="3" type="ORF">E4U92_18605</name>
</gene>
<comment type="function">
    <text evidence="2">Involved in the biosynthesis of a nickel-pincer cofactor ((SCS)Ni(II) pincer complex). Binds Ni(2+), and functions in nickel delivery to pyridinium-3,5-bisthiocarboxylic acid mononucleotide (P2TMN), to form the mature cofactor. Is thus probably required for the activation of nickel-pincer cofactor-dependent enzymes.</text>
</comment>
<dbReference type="GO" id="GO:0051604">
    <property type="term" value="P:protein maturation"/>
    <property type="evidence" value="ECO:0007669"/>
    <property type="project" value="UniProtKB-UniRule"/>
</dbReference>
<dbReference type="NCBIfam" id="TIGR00299">
    <property type="entry name" value="nickel pincer cofactor biosynthesis protein LarC"/>
    <property type="match status" value="1"/>
</dbReference>
<evidence type="ECO:0000313" key="3">
    <source>
        <dbReference type="EMBL" id="TKT08027.1"/>
    </source>
</evidence>
<protein>
    <recommendedName>
        <fullName evidence="2">Pyridinium-3,5-bisthiocarboxylic acid mononucleotide nickel insertion protein</fullName>
        <shortName evidence="2">P2TMN nickel insertion protein</shortName>
        <ecNumber evidence="2">4.99.1.12</ecNumber>
    </recommendedName>
    <alternativeName>
        <fullName evidence="2">Nickel-pincer cofactor biosynthesis protein LarC</fullName>
    </alternativeName>
</protein>
<keyword evidence="2" id="KW-0456">Lyase</keyword>
<comment type="similarity">
    <text evidence="2">Belongs to the LarC family.</text>
</comment>
<comment type="caution">
    <text evidence="3">The sequence shown here is derived from an EMBL/GenBank/DDBJ whole genome shotgun (WGS) entry which is preliminary data.</text>
</comment>
<evidence type="ECO:0000256" key="1">
    <source>
        <dbReference type="ARBA" id="ARBA00022596"/>
    </source>
</evidence>
<dbReference type="EMBL" id="SZPR01000015">
    <property type="protein sequence ID" value="TKT08027.1"/>
    <property type="molecule type" value="Genomic_DNA"/>
</dbReference>
<dbReference type="EC" id="4.99.1.12" evidence="2"/>
<dbReference type="InterPro" id="IPR002822">
    <property type="entry name" value="Ni_insertion"/>
</dbReference>
<dbReference type="PANTHER" id="PTHR36566">
    <property type="entry name" value="NICKEL INSERTION PROTEIN-RELATED"/>
    <property type="match status" value="1"/>
</dbReference>
<evidence type="ECO:0000256" key="2">
    <source>
        <dbReference type="HAMAP-Rule" id="MF_01074"/>
    </source>
</evidence>
<keyword evidence="1 2" id="KW-0533">Nickel</keyword>
<sequence length="402" mass="42368">MICWVNPFTGLAGDMFLAALIDAGASIEAVRAAISSTGLTGWHLEAHTVVDHGLKGTRLQIQVTDSVASRRAGELITMARRARTPVADIAVAALAAVARVEAHLHNTEPDQVHLHELGGHDTLVDVVGCAAALHDLGVTRTVCAPLPLGRGTVHCAHGTFPSPAPATLALLQNAEVIGSDLDVETVTPTGAALLVGARSTFGRMPAMRVTSTGYGMGTRSFPDRPNTTVATIGRETRTADLTTELTADHRETVATLSTNLDDVTAETLAYTLERALEGGALDAWCTPVTMKKGRPAHVLHVLARPEDAAALIDLVAAETGTLGVRIAVGQRAVLARSTQTVQVRGHTIRIKHGPHGSKPEHEDLARAARDLSLPLRDVASRARALVRQPAQSKEASADEHDR</sequence>
<dbReference type="GO" id="GO:0016829">
    <property type="term" value="F:lyase activity"/>
    <property type="evidence" value="ECO:0007669"/>
    <property type="project" value="UniProtKB-UniRule"/>
</dbReference>
<organism evidence="3 4">
    <name type="scientific">Streptomyces galbus</name>
    <dbReference type="NCBI Taxonomy" id="33898"/>
    <lineage>
        <taxon>Bacteria</taxon>
        <taxon>Bacillati</taxon>
        <taxon>Actinomycetota</taxon>
        <taxon>Actinomycetes</taxon>
        <taxon>Kitasatosporales</taxon>
        <taxon>Streptomycetaceae</taxon>
        <taxon>Streptomyces</taxon>
    </lineage>
</organism>
<dbReference type="HAMAP" id="MF_01074">
    <property type="entry name" value="LarC"/>
    <property type="match status" value="1"/>
</dbReference>
<dbReference type="Pfam" id="PF01969">
    <property type="entry name" value="Ni_insertion"/>
    <property type="match status" value="1"/>
</dbReference>
<proteinExistence type="inferred from homology"/>
<dbReference type="AlphaFoldDB" id="A0A4U5WZF0"/>
<comment type="catalytic activity">
    <reaction evidence="2">
        <text>Ni(II)-pyridinium-3,5-bisthiocarboxylate mononucleotide = pyridinium-3,5-bisthiocarboxylate mononucleotide + Ni(2+)</text>
        <dbReference type="Rhea" id="RHEA:54784"/>
        <dbReference type="ChEBI" id="CHEBI:49786"/>
        <dbReference type="ChEBI" id="CHEBI:137372"/>
        <dbReference type="ChEBI" id="CHEBI:137373"/>
        <dbReference type="EC" id="4.99.1.12"/>
    </reaction>
</comment>
<reference evidence="3 4" key="1">
    <citation type="submission" date="2019-04" db="EMBL/GenBank/DDBJ databases">
        <title>Streptomyces lasaliensis sp.nov., an Actinomycete isolated from soil which produces the polyether antibiotic lasalocid.</title>
        <authorList>
            <person name="Erwin G."/>
            <person name="Haber C."/>
        </authorList>
    </citation>
    <scope>NUCLEOTIDE SEQUENCE [LARGE SCALE GENOMIC DNA]</scope>
    <source>
        <strain evidence="3 4">DSM 40089</strain>
    </source>
</reference>
<dbReference type="Gene3D" id="3.30.70.1380">
    <property type="entry name" value="Transcriptional regulatory protein pf0864 domain like"/>
    <property type="match status" value="1"/>
</dbReference>
<dbReference type="GO" id="GO:0016151">
    <property type="term" value="F:nickel cation binding"/>
    <property type="evidence" value="ECO:0007669"/>
    <property type="project" value="UniProtKB-UniRule"/>
</dbReference>
<accession>A0A4U5WZF0</accession>
<dbReference type="RefSeq" id="WP_137301564.1">
    <property type="nucleotide sequence ID" value="NZ_BMVD01000008.1"/>
</dbReference>
<name>A0A4U5WZF0_STRGB</name>
<evidence type="ECO:0000313" key="4">
    <source>
        <dbReference type="Proteomes" id="UP000308632"/>
    </source>
</evidence>
<dbReference type="PANTHER" id="PTHR36566:SF1">
    <property type="entry name" value="PYRIDINIUM-3,5-BISTHIOCARBOXYLIC ACID MONONUCLEOTIDE NICKEL INSERTION PROTEIN"/>
    <property type="match status" value="1"/>
</dbReference>
<dbReference type="Proteomes" id="UP000308632">
    <property type="component" value="Unassembled WGS sequence"/>
</dbReference>